<protein>
    <recommendedName>
        <fullName evidence="5 10">Carbonic anhydrase</fullName>
        <ecNumber evidence="4 10">4.2.1.1</ecNumber>
    </recommendedName>
</protein>
<evidence type="ECO:0000256" key="6">
    <source>
        <dbReference type="ARBA" id="ARBA00022723"/>
    </source>
</evidence>
<sequence length="255" mass="27650">MLLADITNNLEHNVKNSFTLLAMLASAALVTAVQATEWDYSGDKGPANWAQLSAEFSMCNGSNQSPVNLTGFVDAELAPISFNYPAGSSDIINNGHTVQVNAKAGNSIVVDGVSFELKQFHFHVPSENHINGKSYPMEAHLVHADKDNHLAVVAVMFEAGQPNALLDKVWQQAPDIGGKASLTTDLPAAALLPSERDYYRFNGSLTTPPCSEGVRWLVLKQPVTASNAQLKQLVHHIHHENNRPLQAVNARVILQ</sequence>
<comment type="function">
    <text evidence="2 10">Reversible hydration of carbon dioxide.</text>
</comment>
<proteinExistence type="inferred from homology"/>
<evidence type="ECO:0000256" key="9">
    <source>
        <dbReference type="ARBA" id="ARBA00048348"/>
    </source>
</evidence>
<dbReference type="SUPFAM" id="SSF51069">
    <property type="entry name" value="Carbonic anhydrase"/>
    <property type="match status" value="1"/>
</dbReference>
<dbReference type="CDD" id="cd03124">
    <property type="entry name" value="alpha_CA_prokaryotic_like"/>
    <property type="match status" value="1"/>
</dbReference>
<evidence type="ECO:0000313" key="13">
    <source>
        <dbReference type="Proteomes" id="UP001501169"/>
    </source>
</evidence>
<accession>A0ABP3NTT2</accession>
<comment type="cofactor">
    <cofactor evidence="1 10">
        <name>Zn(2+)</name>
        <dbReference type="ChEBI" id="CHEBI:29105"/>
    </cofactor>
</comment>
<keyword evidence="6 10" id="KW-0479">Metal-binding</keyword>
<evidence type="ECO:0000256" key="7">
    <source>
        <dbReference type="ARBA" id="ARBA00022833"/>
    </source>
</evidence>
<comment type="caution">
    <text evidence="12">The sequence shown here is derived from an EMBL/GenBank/DDBJ whole genome shotgun (WGS) entry which is preliminary data.</text>
</comment>
<dbReference type="Pfam" id="PF00194">
    <property type="entry name" value="Carb_anhydrase"/>
    <property type="match status" value="1"/>
</dbReference>
<name>A0ABP3NTT2_9GAMM</name>
<keyword evidence="7 10" id="KW-0862">Zinc</keyword>
<comment type="similarity">
    <text evidence="3 10">Belongs to the alpha-carbonic anhydrase family.</text>
</comment>
<feature type="domain" description="Alpha-carbonic anhydrase" evidence="11">
    <location>
        <begin position="36"/>
        <end position="255"/>
    </location>
</feature>
<dbReference type="PANTHER" id="PTHR18952">
    <property type="entry name" value="CARBONIC ANHYDRASE"/>
    <property type="match status" value="1"/>
</dbReference>
<reference evidence="13" key="1">
    <citation type="journal article" date="2019" name="Int. J. Syst. Evol. Microbiol.">
        <title>The Global Catalogue of Microorganisms (GCM) 10K type strain sequencing project: providing services to taxonomists for standard genome sequencing and annotation.</title>
        <authorList>
            <consortium name="The Broad Institute Genomics Platform"/>
            <consortium name="The Broad Institute Genome Sequencing Center for Infectious Disease"/>
            <person name="Wu L."/>
            <person name="Ma J."/>
        </authorList>
    </citation>
    <scope>NUCLEOTIDE SEQUENCE [LARGE SCALE GENOMIC DNA]</scope>
    <source>
        <strain evidence="13">JCM 14331</strain>
    </source>
</reference>
<comment type="catalytic activity">
    <reaction evidence="9 10">
        <text>hydrogencarbonate + H(+) = CO2 + H2O</text>
        <dbReference type="Rhea" id="RHEA:10748"/>
        <dbReference type="ChEBI" id="CHEBI:15377"/>
        <dbReference type="ChEBI" id="CHEBI:15378"/>
        <dbReference type="ChEBI" id="CHEBI:16526"/>
        <dbReference type="ChEBI" id="CHEBI:17544"/>
        <dbReference type="EC" id="4.2.1.1"/>
    </reaction>
</comment>
<dbReference type="InterPro" id="IPR036398">
    <property type="entry name" value="CA_dom_sf"/>
</dbReference>
<evidence type="ECO:0000256" key="4">
    <source>
        <dbReference type="ARBA" id="ARBA00012925"/>
    </source>
</evidence>
<dbReference type="InterPro" id="IPR018338">
    <property type="entry name" value="Carbonic_anhydrase_a-class_CS"/>
</dbReference>
<evidence type="ECO:0000259" key="11">
    <source>
        <dbReference type="PROSITE" id="PS51144"/>
    </source>
</evidence>
<dbReference type="Proteomes" id="UP001501169">
    <property type="component" value="Unassembled WGS sequence"/>
</dbReference>
<keyword evidence="8 10" id="KW-0456">Lyase</keyword>
<evidence type="ECO:0000256" key="2">
    <source>
        <dbReference type="ARBA" id="ARBA00002904"/>
    </source>
</evidence>
<dbReference type="SMART" id="SM01057">
    <property type="entry name" value="Carb_anhydrase"/>
    <property type="match status" value="1"/>
</dbReference>
<dbReference type="EC" id="4.2.1.1" evidence="4 10"/>
<evidence type="ECO:0000256" key="5">
    <source>
        <dbReference type="ARBA" id="ARBA00014628"/>
    </source>
</evidence>
<evidence type="ECO:0000256" key="8">
    <source>
        <dbReference type="ARBA" id="ARBA00023239"/>
    </source>
</evidence>
<evidence type="ECO:0000313" key="12">
    <source>
        <dbReference type="EMBL" id="GAA0550331.1"/>
    </source>
</evidence>
<keyword evidence="13" id="KW-1185">Reference proteome</keyword>
<dbReference type="InterPro" id="IPR041891">
    <property type="entry name" value="Alpha_CA_prokaryot-like"/>
</dbReference>
<dbReference type="InterPro" id="IPR001148">
    <property type="entry name" value="CA_dom"/>
</dbReference>
<evidence type="ECO:0000256" key="3">
    <source>
        <dbReference type="ARBA" id="ARBA00010718"/>
    </source>
</evidence>
<evidence type="ECO:0000256" key="1">
    <source>
        <dbReference type="ARBA" id="ARBA00001947"/>
    </source>
</evidence>
<dbReference type="EMBL" id="BAAAEO010000002">
    <property type="protein sequence ID" value="GAA0550331.1"/>
    <property type="molecule type" value="Genomic_DNA"/>
</dbReference>
<dbReference type="PANTHER" id="PTHR18952:SF265">
    <property type="entry name" value="CARBONIC ANHYDRASE"/>
    <property type="match status" value="1"/>
</dbReference>
<dbReference type="PROSITE" id="PS51144">
    <property type="entry name" value="ALPHA_CA_2"/>
    <property type="match status" value="1"/>
</dbReference>
<organism evidence="12 13">
    <name type="scientific">Rheinheimera aquimaris</name>
    <dbReference type="NCBI Taxonomy" id="412437"/>
    <lineage>
        <taxon>Bacteria</taxon>
        <taxon>Pseudomonadati</taxon>
        <taxon>Pseudomonadota</taxon>
        <taxon>Gammaproteobacteria</taxon>
        <taxon>Chromatiales</taxon>
        <taxon>Chromatiaceae</taxon>
        <taxon>Rheinheimera</taxon>
    </lineage>
</organism>
<dbReference type="PROSITE" id="PS00162">
    <property type="entry name" value="ALPHA_CA_1"/>
    <property type="match status" value="1"/>
</dbReference>
<dbReference type="InterPro" id="IPR023561">
    <property type="entry name" value="Carbonic_anhydrase_a-class"/>
</dbReference>
<gene>
    <name evidence="12" type="ORF">GCM10009098_17550</name>
</gene>
<dbReference type="Gene3D" id="3.10.200.10">
    <property type="entry name" value="Alpha carbonic anhydrase"/>
    <property type="match status" value="1"/>
</dbReference>
<evidence type="ECO:0000256" key="10">
    <source>
        <dbReference type="RuleBase" id="RU367011"/>
    </source>
</evidence>